<dbReference type="EMBL" id="JH930470">
    <property type="protein sequence ID" value="EKM57848.1"/>
    <property type="molecule type" value="Genomic_DNA"/>
</dbReference>
<feature type="region of interest" description="Disordered" evidence="10">
    <location>
        <begin position="1"/>
        <end position="22"/>
    </location>
</feature>
<dbReference type="STRING" id="650164.K5W1Y9"/>
<dbReference type="Pfam" id="PF09335">
    <property type="entry name" value="VTT_dom"/>
    <property type="match status" value="1"/>
</dbReference>
<dbReference type="KEGG" id="pco:PHACADRAFT_89628"/>
<evidence type="ECO:0000256" key="6">
    <source>
        <dbReference type="ARBA" id="ARBA00022692"/>
    </source>
</evidence>
<evidence type="ECO:0000313" key="13">
    <source>
        <dbReference type="EMBL" id="EKM57848.1"/>
    </source>
</evidence>
<dbReference type="AlphaFoldDB" id="K5W1Y9"/>
<feature type="transmembrane region" description="Helical" evidence="11">
    <location>
        <begin position="76"/>
        <end position="96"/>
    </location>
</feature>
<protein>
    <recommendedName>
        <fullName evidence="4">Golgi apparatus membrane protein TVP38</fullName>
    </recommendedName>
    <alternativeName>
        <fullName evidence="5">Golgi apparatus membrane protein tvp38</fullName>
    </alternativeName>
</protein>
<reference evidence="13 14" key="1">
    <citation type="journal article" date="2012" name="BMC Genomics">
        <title>Comparative genomics of the white-rot fungi, Phanerochaete carnosa and P. chrysosporium, to elucidate the genetic basis of the distinct wood types they colonize.</title>
        <authorList>
            <person name="Suzuki H."/>
            <person name="MacDonald J."/>
            <person name="Syed K."/>
            <person name="Salamov A."/>
            <person name="Hori C."/>
            <person name="Aerts A."/>
            <person name="Henrissat B."/>
            <person name="Wiebenga A."/>
            <person name="vanKuyk P.A."/>
            <person name="Barry K."/>
            <person name="Lindquist E."/>
            <person name="LaButti K."/>
            <person name="Lapidus A."/>
            <person name="Lucas S."/>
            <person name="Coutinho P."/>
            <person name="Gong Y."/>
            <person name="Samejima M."/>
            <person name="Mahadevan R."/>
            <person name="Abou-Zaid M."/>
            <person name="de Vries R.P."/>
            <person name="Igarashi K."/>
            <person name="Yadav J.S."/>
            <person name="Grigoriev I.V."/>
            <person name="Master E.R."/>
        </authorList>
    </citation>
    <scope>NUCLEOTIDE SEQUENCE [LARGE SCALE GENOMIC DNA]</scope>
    <source>
        <strain evidence="13 14">HHB-10118-sp</strain>
    </source>
</reference>
<dbReference type="Proteomes" id="UP000008370">
    <property type="component" value="Unassembled WGS sequence"/>
</dbReference>
<evidence type="ECO:0000256" key="4">
    <source>
        <dbReference type="ARBA" id="ARBA00013533"/>
    </source>
</evidence>
<evidence type="ECO:0000256" key="5">
    <source>
        <dbReference type="ARBA" id="ARBA00020673"/>
    </source>
</evidence>
<gene>
    <name evidence="13" type="ORF">PHACADRAFT_89628</name>
</gene>
<keyword evidence="7 11" id="KW-1133">Transmembrane helix</keyword>
<comment type="function">
    <text evidence="1">Golgi membrane protein involved in vesicular trafficking and spindle migration.</text>
</comment>
<comment type="similarity">
    <text evidence="3">Belongs to the TVP38/TMEM64 family.</text>
</comment>
<evidence type="ECO:0000256" key="1">
    <source>
        <dbReference type="ARBA" id="ARBA00002978"/>
    </source>
</evidence>
<evidence type="ECO:0000256" key="8">
    <source>
        <dbReference type="ARBA" id="ARBA00023034"/>
    </source>
</evidence>
<dbReference type="InterPro" id="IPR051076">
    <property type="entry name" value="Golgi_membrane_TVP38/TMEM64"/>
</dbReference>
<keyword evidence="6 11" id="KW-0812">Transmembrane</keyword>
<proteinExistence type="inferred from homology"/>
<feature type="transmembrane region" description="Helical" evidence="11">
    <location>
        <begin position="141"/>
        <end position="162"/>
    </location>
</feature>
<feature type="compositionally biased region" description="Low complexity" evidence="10">
    <location>
        <begin position="519"/>
        <end position="533"/>
    </location>
</feature>
<dbReference type="GO" id="GO:0000139">
    <property type="term" value="C:Golgi membrane"/>
    <property type="evidence" value="ECO:0007669"/>
    <property type="project" value="UniProtKB-SubCell"/>
</dbReference>
<feature type="compositionally biased region" description="Pro residues" evidence="10">
    <location>
        <begin position="1"/>
        <end position="12"/>
    </location>
</feature>
<evidence type="ECO:0000256" key="3">
    <source>
        <dbReference type="ARBA" id="ARBA00008640"/>
    </source>
</evidence>
<dbReference type="InterPro" id="IPR032816">
    <property type="entry name" value="VTT_dom"/>
</dbReference>
<keyword evidence="8" id="KW-0333">Golgi apparatus</keyword>
<evidence type="ECO:0000259" key="12">
    <source>
        <dbReference type="Pfam" id="PF09335"/>
    </source>
</evidence>
<accession>K5W1Y9</accession>
<feature type="transmembrane region" description="Helical" evidence="11">
    <location>
        <begin position="266"/>
        <end position="287"/>
    </location>
</feature>
<dbReference type="GeneID" id="18920653"/>
<dbReference type="PANTHER" id="PTHR47549">
    <property type="entry name" value="GOLGI APPARATUS MEMBRANE PROTEIN TVP38-RELATED"/>
    <property type="match status" value="1"/>
</dbReference>
<evidence type="ECO:0000256" key="10">
    <source>
        <dbReference type="SAM" id="MobiDB-lite"/>
    </source>
</evidence>
<feature type="compositionally biased region" description="Polar residues" evidence="10">
    <location>
        <begin position="403"/>
        <end position="418"/>
    </location>
</feature>
<feature type="compositionally biased region" description="Low complexity" evidence="10">
    <location>
        <begin position="382"/>
        <end position="394"/>
    </location>
</feature>
<comment type="subcellular location">
    <subcellularLocation>
        <location evidence="2">Golgi apparatus membrane</location>
        <topology evidence="2">Multi-pass membrane protein</topology>
    </subcellularLocation>
</comment>
<dbReference type="InParanoid" id="K5W1Y9"/>
<keyword evidence="9 11" id="KW-0472">Membrane</keyword>
<dbReference type="RefSeq" id="XP_007393191.1">
    <property type="nucleotide sequence ID" value="XM_007393129.1"/>
</dbReference>
<sequence length="542" mass="59269">MNASPGYPPPHDPSASVSSSPTYYHKANNYSTADVNIRRISRTPSPTPSEMAELSKKHLFDLEAMKSRKYWIRREWLWYYVIGGIVLIISILFTVYHEQIVNWLQPAANWMKNLPAGWLIPIAIFFVISFPPLFGHEILAILCGVVWGLWPGFAITAAGTFVGEIGNFYAFRYCCSARGKKYEQTQISYACLARIVRDGGFKIAVIARFSAIPGHFTTAVFSSCGMSIWTFMLAAFLTLPKQFITVYLGVALEDSEDGQSSTKDNIIKYVVIAFTTIVTFVAMWYIYKLMAKVKPEVIYERRKARQAKLEASGGDLPYGNAAVLQSTVSLDPRKSDSELPLTANFAKDSTYQQWDSSGRAVGYAPDPTLHAPQPRKPLGQVASAKSSQSSSPAPYMSERNDGQRSTPLRQNTNSSTASWDAAGQVGGPNAYPMSRQSPYQDPYAAATQSARFPPPPGPPPQFVPQSAPPMRSLGSSPVMPTASGNYLPPEQTPTQARFGETGAPAGPGAREATLMNPYAAGGPAPQSAQQQQALRYGEPSVR</sequence>
<feature type="region of interest" description="Disordered" evidence="10">
    <location>
        <begin position="357"/>
        <end position="542"/>
    </location>
</feature>
<feature type="compositionally biased region" description="Pro residues" evidence="10">
    <location>
        <begin position="452"/>
        <end position="462"/>
    </location>
</feature>
<dbReference type="PANTHER" id="PTHR47549:SF2">
    <property type="entry name" value="GOLGI APPARATUS MEMBRANE PROTEIN TVP38"/>
    <property type="match status" value="1"/>
</dbReference>
<evidence type="ECO:0000313" key="14">
    <source>
        <dbReference type="Proteomes" id="UP000008370"/>
    </source>
</evidence>
<keyword evidence="14" id="KW-1185">Reference proteome</keyword>
<feature type="domain" description="VTT" evidence="12">
    <location>
        <begin position="136"/>
        <end position="249"/>
    </location>
</feature>
<organism evidence="13 14">
    <name type="scientific">Phanerochaete carnosa (strain HHB-10118-sp)</name>
    <name type="common">White-rot fungus</name>
    <name type="synonym">Peniophora carnosa</name>
    <dbReference type="NCBI Taxonomy" id="650164"/>
    <lineage>
        <taxon>Eukaryota</taxon>
        <taxon>Fungi</taxon>
        <taxon>Dikarya</taxon>
        <taxon>Basidiomycota</taxon>
        <taxon>Agaricomycotina</taxon>
        <taxon>Agaricomycetes</taxon>
        <taxon>Polyporales</taxon>
        <taxon>Phanerochaetaceae</taxon>
        <taxon>Phanerochaete</taxon>
    </lineage>
</organism>
<name>K5W1Y9_PHACS</name>
<evidence type="ECO:0000256" key="11">
    <source>
        <dbReference type="SAM" id="Phobius"/>
    </source>
</evidence>
<evidence type="ECO:0000256" key="9">
    <source>
        <dbReference type="ARBA" id="ARBA00023136"/>
    </source>
</evidence>
<evidence type="ECO:0000256" key="7">
    <source>
        <dbReference type="ARBA" id="ARBA00022989"/>
    </source>
</evidence>
<dbReference type="HOGENOM" id="CLU_021545_2_0_1"/>
<dbReference type="OrthoDB" id="166803at2759"/>
<evidence type="ECO:0000256" key="2">
    <source>
        <dbReference type="ARBA" id="ARBA00004653"/>
    </source>
</evidence>
<feature type="transmembrane region" description="Helical" evidence="11">
    <location>
        <begin position="116"/>
        <end position="134"/>
    </location>
</feature>